<feature type="compositionally biased region" description="Basic and acidic residues" evidence="2">
    <location>
        <begin position="701"/>
        <end position="712"/>
    </location>
</feature>
<feature type="coiled-coil region" evidence="1">
    <location>
        <begin position="547"/>
        <end position="608"/>
    </location>
</feature>
<reference evidence="3 4" key="1">
    <citation type="submission" date="2021-02" db="EMBL/GenBank/DDBJ databases">
        <title>Leishmania (Mundinia) orientalis Genome sequencing and assembly.</title>
        <authorList>
            <person name="Almutairi H."/>
            <person name="Gatherer D."/>
        </authorList>
    </citation>
    <scope>NUCLEOTIDE SEQUENCE [LARGE SCALE GENOMIC DNA]</scope>
    <source>
        <strain evidence="3">LSCM4</strain>
    </source>
</reference>
<dbReference type="EMBL" id="JAFHLR010000031">
    <property type="protein sequence ID" value="KAG5471661.1"/>
    <property type="molecule type" value="Genomic_DNA"/>
</dbReference>
<feature type="region of interest" description="Disordered" evidence="2">
    <location>
        <begin position="156"/>
        <end position="181"/>
    </location>
</feature>
<dbReference type="AlphaFoldDB" id="A0A836GB57"/>
<feature type="compositionally biased region" description="Polar residues" evidence="2">
    <location>
        <begin position="340"/>
        <end position="365"/>
    </location>
</feature>
<evidence type="ECO:0000256" key="2">
    <source>
        <dbReference type="SAM" id="MobiDB-lite"/>
    </source>
</evidence>
<dbReference type="GO" id="GO:0032982">
    <property type="term" value="C:myosin filament"/>
    <property type="evidence" value="ECO:0007669"/>
    <property type="project" value="TreeGrafter"/>
</dbReference>
<dbReference type="Proteomes" id="UP000674143">
    <property type="component" value="Chromosome 31"/>
</dbReference>
<organism evidence="3 4">
    <name type="scientific">Leishmania orientalis</name>
    <dbReference type="NCBI Taxonomy" id="2249476"/>
    <lineage>
        <taxon>Eukaryota</taxon>
        <taxon>Discoba</taxon>
        <taxon>Euglenozoa</taxon>
        <taxon>Kinetoplastea</taxon>
        <taxon>Metakinetoplastina</taxon>
        <taxon>Trypanosomatida</taxon>
        <taxon>Trypanosomatidae</taxon>
        <taxon>Leishmaniinae</taxon>
        <taxon>Leishmania</taxon>
    </lineage>
</organism>
<proteinExistence type="predicted"/>
<dbReference type="PANTHER" id="PTHR45615:SF40">
    <property type="entry name" value="MYOSIN HEAVY CHAIN, NON-MUSCLE"/>
    <property type="match status" value="1"/>
</dbReference>
<comment type="caution">
    <text evidence="3">The sequence shown here is derived from an EMBL/GenBank/DDBJ whole genome shotgun (WGS) entry which is preliminary data.</text>
</comment>
<accession>A0A836GB57</accession>
<name>A0A836GB57_9TRYP</name>
<feature type="coiled-coil region" evidence="1">
    <location>
        <begin position="761"/>
        <end position="830"/>
    </location>
</feature>
<feature type="compositionally biased region" description="Polar residues" evidence="2">
    <location>
        <begin position="728"/>
        <end position="745"/>
    </location>
</feature>
<feature type="compositionally biased region" description="Polar residues" evidence="2">
    <location>
        <begin position="515"/>
        <end position="526"/>
    </location>
</feature>
<gene>
    <name evidence="3" type="ORF">LSCM4_03213</name>
</gene>
<feature type="region of interest" description="Disordered" evidence="2">
    <location>
        <begin position="506"/>
        <end position="526"/>
    </location>
</feature>
<feature type="region of interest" description="Disordered" evidence="2">
    <location>
        <begin position="701"/>
        <end position="748"/>
    </location>
</feature>
<feature type="region of interest" description="Disordered" evidence="2">
    <location>
        <begin position="336"/>
        <end position="367"/>
    </location>
</feature>
<protein>
    <submittedName>
        <fullName evidence="3">Uncharacterized protein</fullName>
    </submittedName>
</protein>
<dbReference type="PANTHER" id="PTHR45615">
    <property type="entry name" value="MYOSIN HEAVY CHAIN, NON-MUSCLE"/>
    <property type="match status" value="1"/>
</dbReference>
<keyword evidence="4" id="KW-1185">Reference proteome</keyword>
<dbReference type="RefSeq" id="XP_067060778.1">
    <property type="nucleotide sequence ID" value="XM_067205226.1"/>
</dbReference>
<dbReference type="GO" id="GO:0016460">
    <property type="term" value="C:myosin II complex"/>
    <property type="evidence" value="ECO:0007669"/>
    <property type="project" value="TreeGrafter"/>
</dbReference>
<feature type="region of interest" description="Disordered" evidence="2">
    <location>
        <begin position="844"/>
        <end position="892"/>
    </location>
</feature>
<evidence type="ECO:0000313" key="3">
    <source>
        <dbReference type="EMBL" id="KAG5471661.1"/>
    </source>
</evidence>
<dbReference type="GO" id="GO:0000146">
    <property type="term" value="F:microfilament motor activity"/>
    <property type="evidence" value="ECO:0007669"/>
    <property type="project" value="TreeGrafter"/>
</dbReference>
<dbReference type="GO" id="GO:0005737">
    <property type="term" value="C:cytoplasm"/>
    <property type="evidence" value="ECO:0007669"/>
    <property type="project" value="TreeGrafter"/>
</dbReference>
<evidence type="ECO:0000313" key="4">
    <source>
        <dbReference type="Proteomes" id="UP000674143"/>
    </source>
</evidence>
<feature type="compositionally biased region" description="Polar residues" evidence="2">
    <location>
        <begin position="863"/>
        <end position="892"/>
    </location>
</feature>
<dbReference type="GO" id="GO:0051015">
    <property type="term" value="F:actin filament binding"/>
    <property type="evidence" value="ECO:0007669"/>
    <property type="project" value="TreeGrafter"/>
</dbReference>
<dbReference type="GeneID" id="92359160"/>
<keyword evidence="1" id="KW-0175">Coiled coil</keyword>
<dbReference type="KEGG" id="loi:92359160"/>
<feature type="compositionally biased region" description="Low complexity" evidence="2">
    <location>
        <begin position="162"/>
        <end position="181"/>
    </location>
</feature>
<evidence type="ECO:0000256" key="1">
    <source>
        <dbReference type="SAM" id="Coils"/>
    </source>
</evidence>
<sequence>MPPALATGALSSAPLMPHRAVAFFASAAGSQCLVGLVASTPTMTQNDGTIAVLVQPRPLILLEPQRLHDASRNTGSVTGHLIDASDPSVGGLITVSIPSPERENSGSAAPPLIPDNVDTVMTVEELREMQEHRDSLKEDLRSSRARLLEIDELLRRYTQPESSNPTAASSTPTSLRTPSPAKAQLDALRTNVDEAARAASTVEKRLVLARAGLRTVKPLAWIDLQRRRSGSSSKTLVSLIETAVAPLHDSGCASFDDVVAQAASLPRRLAAVKSTSLTVDDTQRGLRFLKALPIVSAVEKEHKTAAALYRWVDALTKATQAQQRLKAAQQALATAASQSPDVASQSKAMTRSTEPASQSANNLGSAEQEALFKEREDHMEYVRMAEEELTAVDALIAEAEALAASPRHSPQDSPKGSPTIVPALVVPASRIVCALPEDEGPRIAAHSHQPRGTAIEFSSGTSTMLSTEAKVRSPSAVVPAATPQGLSVPGLNLAEVLRESSHSHCISSSYRDTGGHQSVSSFQRSPRTSDAAPVVVSNVTLLPVAEAAAARQRAEAAEEKVRLLETRLSAALQQNPMEAEVQLLRDELDVKRTELRRVTEERDRLLHERCERGSRYVSNARRAMADGAQADGSFQPGSDRYARLPSTPRDTVDRRIVEELEDQLTAAHQRISELLMEATEPRHRSPVPIIASATLRAVKSERFSSAHGDRSHTSVPPSLSMEEIDSAARSTSNTPRQGSVRSTFGSHGRLLSPSVVTQEMYNDLQARLQDVLAELETQRQEAQRLEEQLNDALHRRSEVEHMMSVQQQELEEVWEKLEAAEARAEEQELRTQQRFLLPQTQLFSSQPQLPQPPLPTLLPTSSMTVNSHPSLTQQPLPVSTSGPQPYAQSTPSVQDVFSGRSALGAADLEVRSQVNEDAMTVATNVNTVYGSASRLSLEGYLHNPRTDGFPTFGSGAVAAAAASAVERSVSRYSRGPSALQSRPVEQLSTIELRHEVHRLREEVERYQSGELRMTMELQTLREKQKAERKRRRDARAARMQMLTRMQRNIADVIGQSTKELEAIPALLERSRAEAEALMTKRRMGR</sequence>